<dbReference type="InterPro" id="IPR036390">
    <property type="entry name" value="WH_DNA-bd_sf"/>
</dbReference>
<dbReference type="eggNOG" id="KOG1213">
    <property type="taxonomic scope" value="Eukaryota"/>
</dbReference>
<evidence type="ECO:0000259" key="5">
    <source>
        <dbReference type="Pfam" id="PF04824"/>
    </source>
</evidence>
<dbReference type="PANTHER" id="PTHR12585:SF69">
    <property type="entry name" value="FI11703P"/>
    <property type="match status" value="1"/>
</dbReference>
<protein>
    <submittedName>
        <fullName evidence="7">Uncharacterized protein</fullName>
    </submittedName>
</protein>
<dbReference type="Gene3D" id="1.10.10.580">
    <property type="entry name" value="Structural maintenance of chromosome 1. Chain E"/>
    <property type="match status" value="1"/>
</dbReference>
<dbReference type="GO" id="GO:0003682">
    <property type="term" value="F:chromatin binding"/>
    <property type="evidence" value="ECO:0007669"/>
    <property type="project" value="TreeGrafter"/>
</dbReference>
<dbReference type="InterPro" id="IPR039781">
    <property type="entry name" value="Rad21/Rec8-like"/>
</dbReference>
<comment type="similarity">
    <text evidence="2">Belongs to the rad21 family.</text>
</comment>
<dbReference type="STRING" id="280699.M1VDL6"/>
<evidence type="ECO:0000313" key="8">
    <source>
        <dbReference type="Proteomes" id="UP000007014"/>
    </source>
</evidence>
<accession>M1VDL6</accession>
<dbReference type="InterPro" id="IPR023093">
    <property type="entry name" value="ScpA-like_C"/>
</dbReference>
<reference evidence="7 8" key="1">
    <citation type="journal article" date="2004" name="Nature">
        <title>Genome sequence of the ultrasmall unicellular red alga Cyanidioschyzon merolae 10D.</title>
        <authorList>
            <person name="Matsuzaki M."/>
            <person name="Misumi O."/>
            <person name="Shin-i T."/>
            <person name="Maruyama S."/>
            <person name="Takahara M."/>
            <person name="Miyagishima S."/>
            <person name="Mori T."/>
            <person name="Nishida K."/>
            <person name="Yagisawa F."/>
            <person name="Nishida K."/>
            <person name="Yoshida Y."/>
            <person name="Nishimura Y."/>
            <person name="Nakao S."/>
            <person name="Kobayashi T."/>
            <person name="Momoyama Y."/>
            <person name="Higashiyama T."/>
            <person name="Minoda A."/>
            <person name="Sano M."/>
            <person name="Nomoto H."/>
            <person name="Oishi K."/>
            <person name="Hayashi H."/>
            <person name="Ohta F."/>
            <person name="Nishizaka S."/>
            <person name="Haga S."/>
            <person name="Miura S."/>
            <person name="Morishita T."/>
            <person name="Kabeya Y."/>
            <person name="Terasawa K."/>
            <person name="Suzuki Y."/>
            <person name="Ishii Y."/>
            <person name="Asakawa S."/>
            <person name="Takano H."/>
            <person name="Ohta N."/>
            <person name="Kuroiwa H."/>
            <person name="Tanaka K."/>
            <person name="Shimizu N."/>
            <person name="Sugano S."/>
            <person name="Sato N."/>
            <person name="Nozaki H."/>
            <person name="Ogasawara N."/>
            <person name="Kohara Y."/>
            <person name="Kuroiwa T."/>
        </authorList>
    </citation>
    <scope>NUCLEOTIDE SEQUENCE [LARGE SCALE GENOMIC DNA]</scope>
    <source>
        <strain evidence="7 8">10D</strain>
    </source>
</reference>
<evidence type="ECO:0000256" key="3">
    <source>
        <dbReference type="ARBA" id="ARBA00023242"/>
    </source>
</evidence>
<proteinExistence type="inferred from homology"/>
<feature type="domain" description="Rad21/Rec8-like protein C-terminal eukaryotic" evidence="5">
    <location>
        <begin position="567"/>
        <end position="606"/>
    </location>
</feature>
<dbReference type="PANTHER" id="PTHR12585">
    <property type="entry name" value="SCC1 / RAD21 FAMILY MEMBER"/>
    <property type="match status" value="1"/>
</dbReference>
<evidence type="ECO:0000256" key="2">
    <source>
        <dbReference type="ARBA" id="ARBA00009870"/>
    </source>
</evidence>
<keyword evidence="3" id="KW-0539">Nucleus</keyword>
<dbReference type="Pfam" id="PF04824">
    <property type="entry name" value="Rad21_Rec8"/>
    <property type="match status" value="1"/>
</dbReference>
<dbReference type="EMBL" id="AP006494">
    <property type="protein sequence ID" value="BAM80882.1"/>
    <property type="molecule type" value="Genomic_DNA"/>
</dbReference>
<sequence>MFYAQQVLTRKGPLAKIWLAATFQSKLTKAQVFTTDIVNACQQIAAPEIPMALRLSACLLLGVSRIHQKQTGYVLEEASDALTKLQLTYQMTDGRVAGGTVSGSQGVGAALTSASATAAYGSITFSEHVVGAAEATRTVASADAGEQHSASALLLLGDYWNGLLGFGYPASAGTLANDAFAGQPFASEAGADLNPSPFHVDAQQITIDPLFGNESFQSSARPVEVVRRDEEAEHLRAPTPVAGSPPAAGIGGYPKSSTEDQALTPEQFRSVPLTLPEPPPLDLSLPTVQPEGATYAAAALDWSLAAETAVPTSSLRRDSAEPSSKFLDETGSIMNTSTLHRQKRRKSTGRRPLAPQYHVDSQLELATAVIRRALADTTDTLRRPIIDDSATELDGISKLTDLLQRIVPSQGAQVHSHIQKYWTDLSQAATAEPRDGNDTATLAHAHEEQRSSALEPAAASPVLGTLDDSNFSFGLPTTEISRLSALSAGASPVPGDAAEVGPLRLERAMASPAKLLSSWSTPGAHSSAAASPSIVTHRTERLLDYLVAKCREQPQNEALSIQKLWHAEAASRRVIARSMLELLVLATQQRIVVQQAAPYDDIEIRVMV</sequence>
<feature type="region of interest" description="Disordered" evidence="4">
    <location>
        <begin position="232"/>
        <end position="261"/>
    </location>
</feature>
<dbReference type="AlphaFoldDB" id="M1VDL6"/>
<name>M1VDL6_CYAM1</name>
<dbReference type="GO" id="GO:0007064">
    <property type="term" value="P:mitotic sister chromatid cohesion"/>
    <property type="evidence" value="ECO:0007669"/>
    <property type="project" value="TreeGrafter"/>
</dbReference>
<dbReference type="GO" id="GO:0005634">
    <property type="term" value="C:nucleus"/>
    <property type="evidence" value="ECO:0007669"/>
    <property type="project" value="UniProtKB-SubCell"/>
</dbReference>
<keyword evidence="8" id="KW-1185">Reference proteome</keyword>
<dbReference type="KEGG" id="cme:CYME_CML311C"/>
<reference evidence="7 8" key="2">
    <citation type="journal article" date="2007" name="BMC Biol.">
        <title>A 100%-complete sequence reveals unusually simple genomic features in the hot-spring red alga Cyanidioschyzon merolae.</title>
        <authorList>
            <person name="Nozaki H."/>
            <person name="Takano H."/>
            <person name="Misumi O."/>
            <person name="Terasawa K."/>
            <person name="Matsuzaki M."/>
            <person name="Maruyama S."/>
            <person name="Nishida K."/>
            <person name="Yagisawa F."/>
            <person name="Yoshida Y."/>
            <person name="Fujiwara T."/>
            <person name="Takio S."/>
            <person name="Tamura K."/>
            <person name="Chung S.J."/>
            <person name="Nakamura S."/>
            <person name="Kuroiwa H."/>
            <person name="Tanaka K."/>
            <person name="Sato N."/>
            <person name="Kuroiwa T."/>
        </authorList>
    </citation>
    <scope>NUCLEOTIDE SEQUENCE [LARGE SCALE GENOMIC DNA]</scope>
    <source>
        <strain evidence="7 8">10D</strain>
    </source>
</reference>
<dbReference type="SUPFAM" id="SSF46785">
    <property type="entry name" value="Winged helix' DNA-binding domain"/>
    <property type="match status" value="1"/>
</dbReference>
<evidence type="ECO:0000259" key="6">
    <source>
        <dbReference type="Pfam" id="PF04825"/>
    </source>
</evidence>
<dbReference type="InterPro" id="IPR006910">
    <property type="entry name" value="Rad21_Rec8_N"/>
</dbReference>
<dbReference type="Gramene" id="CML311CT">
    <property type="protein sequence ID" value="CML311CT"/>
    <property type="gene ID" value="CML311C"/>
</dbReference>
<dbReference type="InterPro" id="IPR006909">
    <property type="entry name" value="Rad21/Rec8_C_eu"/>
</dbReference>
<dbReference type="HOGENOM" id="CLU_449304_0_0_1"/>
<dbReference type="GO" id="GO:1990414">
    <property type="term" value="P:replication-born double-strand break repair via sister chromatid exchange"/>
    <property type="evidence" value="ECO:0007669"/>
    <property type="project" value="TreeGrafter"/>
</dbReference>
<comment type="subcellular location">
    <subcellularLocation>
        <location evidence="1">Nucleus</location>
    </subcellularLocation>
</comment>
<dbReference type="OrthoDB" id="10071381at2759"/>
<dbReference type="GO" id="GO:0030892">
    <property type="term" value="C:mitotic cohesin complex"/>
    <property type="evidence" value="ECO:0007669"/>
    <property type="project" value="TreeGrafter"/>
</dbReference>
<dbReference type="Proteomes" id="UP000007014">
    <property type="component" value="Chromosome 12"/>
</dbReference>
<evidence type="ECO:0000313" key="7">
    <source>
        <dbReference type="EMBL" id="BAM80882.1"/>
    </source>
</evidence>
<organism evidence="7 8">
    <name type="scientific">Cyanidioschyzon merolae (strain NIES-3377 / 10D)</name>
    <name type="common">Unicellular red alga</name>
    <dbReference type="NCBI Taxonomy" id="280699"/>
    <lineage>
        <taxon>Eukaryota</taxon>
        <taxon>Rhodophyta</taxon>
        <taxon>Bangiophyceae</taxon>
        <taxon>Cyanidiales</taxon>
        <taxon>Cyanidiaceae</taxon>
        <taxon>Cyanidioschyzon</taxon>
    </lineage>
</organism>
<evidence type="ECO:0000256" key="1">
    <source>
        <dbReference type="ARBA" id="ARBA00004123"/>
    </source>
</evidence>
<evidence type="ECO:0000256" key="4">
    <source>
        <dbReference type="SAM" id="MobiDB-lite"/>
    </source>
</evidence>
<feature type="domain" description="Rad21/Rec8-like protein N-terminal" evidence="6">
    <location>
        <begin position="1"/>
        <end position="91"/>
    </location>
</feature>
<dbReference type="GeneID" id="16994720"/>
<dbReference type="Pfam" id="PF04825">
    <property type="entry name" value="Rad21_Rec8_N"/>
    <property type="match status" value="1"/>
</dbReference>
<dbReference type="RefSeq" id="XP_005536918.1">
    <property type="nucleotide sequence ID" value="XM_005536861.1"/>
</dbReference>
<gene>
    <name evidence="7" type="ORF">CYME_CML311C</name>
</gene>